<feature type="region of interest" description="Disordered" evidence="2">
    <location>
        <begin position="110"/>
        <end position="129"/>
    </location>
</feature>
<reference evidence="3" key="1">
    <citation type="submission" date="2020-05" db="EMBL/GenBank/DDBJ databases">
        <authorList>
            <person name="Chiriac C."/>
            <person name="Salcher M."/>
            <person name="Ghai R."/>
            <person name="Kavagutti S V."/>
        </authorList>
    </citation>
    <scope>NUCLEOTIDE SEQUENCE</scope>
</reference>
<evidence type="ECO:0000313" key="3">
    <source>
        <dbReference type="EMBL" id="CAB4339405.1"/>
    </source>
</evidence>
<feature type="coiled-coil region" evidence="1">
    <location>
        <begin position="25"/>
        <end position="52"/>
    </location>
</feature>
<name>A0A6J5Z9Q2_9ZZZZ</name>
<dbReference type="EMBL" id="CAESAJ010000084">
    <property type="protein sequence ID" value="CAB4339405.1"/>
    <property type="molecule type" value="Genomic_DNA"/>
</dbReference>
<dbReference type="InterPro" id="IPR007060">
    <property type="entry name" value="FtsL/DivIC"/>
</dbReference>
<evidence type="ECO:0000256" key="1">
    <source>
        <dbReference type="SAM" id="Coils"/>
    </source>
</evidence>
<accession>A0A6J5Z9Q2</accession>
<keyword evidence="1" id="KW-0175">Coiled coil</keyword>
<gene>
    <name evidence="3" type="ORF">UFOPK3770_00831</name>
</gene>
<proteinExistence type="predicted"/>
<dbReference type="Pfam" id="PF04977">
    <property type="entry name" value="DivIC"/>
    <property type="match status" value="1"/>
</dbReference>
<evidence type="ECO:0000256" key="2">
    <source>
        <dbReference type="SAM" id="MobiDB-lite"/>
    </source>
</evidence>
<protein>
    <submittedName>
        <fullName evidence="3">Unannotated protein</fullName>
    </submittedName>
</protein>
<organism evidence="3">
    <name type="scientific">freshwater metagenome</name>
    <dbReference type="NCBI Taxonomy" id="449393"/>
    <lineage>
        <taxon>unclassified sequences</taxon>
        <taxon>metagenomes</taxon>
        <taxon>ecological metagenomes</taxon>
    </lineage>
</organism>
<sequence>MLAVIIVLGSLAVPTRAYLRETREIAQLRGSLTEQEQAIAELENRKARLRDKTYLQALVRDRLNYVFPGEIGFVVLDKETSTEITSVPGALVPNDDSAWYSKLWTSTKLADEPQKKNDPLVVNSQDTVP</sequence>
<dbReference type="AlphaFoldDB" id="A0A6J5Z9Q2"/>